<dbReference type="EMBL" id="MLJW01009395">
    <property type="protein sequence ID" value="OIQ63008.1"/>
    <property type="molecule type" value="Genomic_DNA"/>
</dbReference>
<comment type="caution">
    <text evidence="1">The sequence shown here is derived from an EMBL/GenBank/DDBJ whole genome shotgun (WGS) entry which is preliminary data.</text>
</comment>
<reference evidence="1" key="1">
    <citation type="submission" date="2016-10" db="EMBL/GenBank/DDBJ databases">
        <title>Sequence of Gallionella enrichment culture.</title>
        <authorList>
            <person name="Poehlein A."/>
            <person name="Muehling M."/>
            <person name="Daniel R."/>
        </authorList>
    </citation>
    <scope>NUCLEOTIDE SEQUENCE</scope>
</reference>
<sequence>MPELYIPNTSASPVIEPMAADAAARMAKANKSALEFLFGAQKMVVEEMVFAGNEILDRARTETHLLSEFVSKTAGSHSVKDLRTMCQECGQHQIDFLRRDSERLFKHGQRMIDAASKLLADRPRP</sequence>
<organism evidence="1">
    <name type="scientific">mine drainage metagenome</name>
    <dbReference type="NCBI Taxonomy" id="410659"/>
    <lineage>
        <taxon>unclassified sequences</taxon>
        <taxon>metagenomes</taxon>
        <taxon>ecological metagenomes</taxon>
    </lineage>
</organism>
<gene>
    <name evidence="1" type="ORF">GALL_554570</name>
</gene>
<proteinExistence type="predicted"/>
<dbReference type="AlphaFoldDB" id="A0A1J5NXT1"/>
<protein>
    <recommendedName>
        <fullName evidence="2">Phasin domain-containing protein</fullName>
    </recommendedName>
</protein>
<accession>A0A1J5NXT1</accession>
<name>A0A1J5NXT1_9ZZZZ</name>
<evidence type="ECO:0008006" key="2">
    <source>
        <dbReference type="Google" id="ProtNLM"/>
    </source>
</evidence>
<evidence type="ECO:0000313" key="1">
    <source>
        <dbReference type="EMBL" id="OIQ63008.1"/>
    </source>
</evidence>